<name>A0A533Q8Z6_9BACT</name>
<evidence type="ECO:0000313" key="2">
    <source>
        <dbReference type="Proteomes" id="UP000319783"/>
    </source>
</evidence>
<organism evidence="1 2">
    <name type="scientific">Candidatus Jettenia ecosi</name>
    <dbReference type="NCBI Taxonomy" id="2494326"/>
    <lineage>
        <taxon>Bacteria</taxon>
        <taxon>Pseudomonadati</taxon>
        <taxon>Planctomycetota</taxon>
        <taxon>Candidatus Brocadiia</taxon>
        <taxon>Candidatus Brocadiales</taxon>
        <taxon>Candidatus Brocadiaceae</taxon>
        <taxon>Candidatus Jettenia</taxon>
    </lineage>
</organism>
<dbReference type="AlphaFoldDB" id="A0A533Q8Z6"/>
<accession>A0A533Q8Z6</accession>
<gene>
    <name evidence="1" type="ORF">JETT_2572</name>
</gene>
<protein>
    <submittedName>
        <fullName evidence="1">Uncharacterized protein</fullName>
    </submittedName>
</protein>
<evidence type="ECO:0000313" key="1">
    <source>
        <dbReference type="EMBL" id="TLD41153.1"/>
    </source>
</evidence>
<sequence length="44" mass="5078">MSETHFLYFLMQEASVSPSCSQTLPHLHEDMVWEHARTGNSVSR</sequence>
<comment type="caution">
    <text evidence="1">The sequence shown here is derived from an EMBL/GenBank/DDBJ whole genome shotgun (WGS) entry which is preliminary data.</text>
</comment>
<reference evidence="1 2" key="1">
    <citation type="submission" date="2019-04" db="EMBL/GenBank/DDBJ databases">
        <title>Genome of a novel bacterium Candidatus Jettenia ecosi reconstructed from metagenome of an anammox bioreactor.</title>
        <authorList>
            <person name="Mardanov A.V."/>
            <person name="Beletsky A.V."/>
            <person name="Ravin N.V."/>
            <person name="Botchkova E.A."/>
            <person name="Litti Y.V."/>
            <person name="Nozhevnikova A.N."/>
        </authorList>
    </citation>
    <scope>NUCLEOTIDE SEQUENCE [LARGE SCALE GENOMIC DNA]</scope>
    <source>
        <strain evidence="1">J2</strain>
    </source>
</reference>
<proteinExistence type="predicted"/>
<dbReference type="Proteomes" id="UP000319783">
    <property type="component" value="Unassembled WGS sequence"/>
</dbReference>
<dbReference type="EMBL" id="SULG01000060">
    <property type="protein sequence ID" value="TLD41153.1"/>
    <property type="molecule type" value="Genomic_DNA"/>
</dbReference>